<evidence type="ECO:0000313" key="1">
    <source>
        <dbReference type="EMBL" id="ELK24913.1"/>
    </source>
</evidence>
<accession>L5LGY8</accession>
<name>L5LGY8_MYODS</name>
<sequence>MRKEALHVTRRYSTHLVEQEPIQLAKRIRTPLQLLKLLTHDCLNLPPLVSKRSHSRNRLSALPETLDVACGAITPF</sequence>
<organism evidence="1 2">
    <name type="scientific">Myotis davidii</name>
    <name type="common">David's myotis</name>
    <dbReference type="NCBI Taxonomy" id="225400"/>
    <lineage>
        <taxon>Eukaryota</taxon>
        <taxon>Metazoa</taxon>
        <taxon>Chordata</taxon>
        <taxon>Craniata</taxon>
        <taxon>Vertebrata</taxon>
        <taxon>Euteleostomi</taxon>
        <taxon>Mammalia</taxon>
        <taxon>Eutheria</taxon>
        <taxon>Laurasiatheria</taxon>
        <taxon>Chiroptera</taxon>
        <taxon>Yangochiroptera</taxon>
        <taxon>Vespertilionidae</taxon>
        <taxon>Myotis</taxon>
    </lineage>
</organism>
<dbReference type="EMBL" id="KB112374">
    <property type="protein sequence ID" value="ELK24913.1"/>
    <property type="molecule type" value="Genomic_DNA"/>
</dbReference>
<dbReference type="Proteomes" id="UP000010556">
    <property type="component" value="Unassembled WGS sequence"/>
</dbReference>
<reference evidence="2" key="1">
    <citation type="journal article" date="2013" name="Science">
        <title>Comparative analysis of bat genomes provides insight into the evolution of flight and immunity.</title>
        <authorList>
            <person name="Zhang G."/>
            <person name="Cowled C."/>
            <person name="Shi Z."/>
            <person name="Huang Z."/>
            <person name="Bishop-Lilly K.A."/>
            <person name="Fang X."/>
            <person name="Wynne J.W."/>
            <person name="Xiong Z."/>
            <person name="Baker M.L."/>
            <person name="Zhao W."/>
            <person name="Tachedjian M."/>
            <person name="Zhu Y."/>
            <person name="Zhou P."/>
            <person name="Jiang X."/>
            <person name="Ng J."/>
            <person name="Yang L."/>
            <person name="Wu L."/>
            <person name="Xiao J."/>
            <person name="Feng Y."/>
            <person name="Chen Y."/>
            <person name="Sun X."/>
            <person name="Zhang Y."/>
            <person name="Marsh G.A."/>
            <person name="Crameri G."/>
            <person name="Broder C.C."/>
            <person name="Frey K.G."/>
            <person name="Wang L.F."/>
            <person name="Wang J."/>
        </authorList>
    </citation>
    <scope>NUCLEOTIDE SEQUENCE [LARGE SCALE GENOMIC DNA]</scope>
</reference>
<proteinExistence type="predicted"/>
<dbReference type="AlphaFoldDB" id="L5LGY8"/>
<evidence type="ECO:0000313" key="2">
    <source>
        <dbReference type="Proteomes" id="UP000010556"/>
    </source>
</evidence>
<gene>
    <name evidence="1" type="ORF">MDA_GLEAN10008021</name>
</gene>
<keyword evidence="2" id="KW-1185">Reference proteome</keyword>
<protein>
    <submittedName>
        <fullName evidence="1">Uncharacterized protein</fullName>
    </submittedName>
</protein>